<evidence type="ECO:0000313" key="3">
    <source>
        <dbReference type="Proteomes" id="UP000557307"/>
    </source>
</evidence>
<keyword evidence="2" id="KW-0378">Hydrolase</keyword>
<comment type="caution">
    <text evidence="2">The sequence shown here is derived from an EMBL/GenBank/DDBJ whole genome shotgun (WGS) entry which is preliminary data.</text>
</comment>
<dbReference type="CDD" id="cd00085">
    <property type="entry name" value="HNHc"/>
    <property type="match status" value="1"/>
</dbReference>
<keyword evidence="3" id="KW-1185">Reference proteome</keyword>
<reference evidence="2 3" key="1">
    <citation type="submission" date="2020-08" db="EMBL/GenBank/DDBJ databases">
        <title>Genomic Encyclopedia of Type Strains, Phase IV (KMG-IV): sequencing the most valuable type-strain genomes for metagenomic binning, comparative biology and taxonomic classification.</title>
        <authorList>
            <person name="Goeker M."/>
        </authorList>
    </citation>
    <scope>NUCLEOTIDE SEQUENCE [LARGE SCALE GENOMIC DNA]</scope>
    <source>
        <strain evidence="2 3">DSM 105074</strain>
    </source>
</reference>
<keyword evidence="2" id="KW-0540">Nuclease</keyword>
<organism evidence="2 3">
    <name type="scientific">Rhabdobacter roseus</name>
    <dbReference type="NCBI Taxonomy" id="1655419"/>
    <lineage>
        <taxon>Bacteria</taxon>
        <taxon>Pseudomonadati</taxon>
        <taxon>Bacteroidota</taxon>
        <taxon>Cytophagia</taxon>
        <taxon>Cytophagales</taxon>
        <taxon>Cytophagaceae</taxon>
        <taxon>Rhabdobacter</taxon>
    </lineage>
</organism>
<dbReference type="GO" id="GO:0004519">
    <property type="term" value="F:endonuclease activity"/>
    <property type="evidence" value="ECO:0007669"/>
    <property type="project" value="UniProtKB-KW"/>
</dbReference>
<dbReference type="RefSeq" id="WP_246440965.1">
    <property type="nucleotide sequence ID" value="NZ_JACHGF010000020.1"/>
</dbReference>
<name>A0A840U0V8_9BACT</name>
<dbReference type="InterPro" id="IPR003615">
    <property type="entry name" value="HNH_nuc"/>
</dbReference>
<evidence type="ECO:0000313" key="2">
    <source>
        <dbReference type="EMBL" id="MBB5287532.1"/>
    </source>
</evidence>
<keyword evidence="2" id="KW-0255">Endonuclease</keyword>
<sequence>MPFVPENPSLIDYFSFAFANLHRDRKKGGAPHKPILLLAILHEYKQGRIQDNRIFITPELTHSFSVYWNKLVTSEHDQKFALPFFHLTGEKGSWWRLIPNVGCELWIENAGSMRSFGNLSTAVCYAEIDQNLAFLLLNNDSRDILKGVLLKTYFPKNHLENPSGLYDSYIHDLKNEMKEMPGSYKAKLLNLKAHLNPETYQVEIYNRGAIFRREIVKLYDETCCISGIRVSAPFAITMVDACHIIPFSHSFDNSLINGIALCPNLHRAFDRGLIAVDDNYEVILSESFKENTASEYSFSKIEGKTILLPLDKDFFPSIEALAWHRSNTFRK</sequence>
<dbReference type="InterPro" id="IPR011396">
    <property type="entry name" value="PT_DNA_restrict"/>
</dbReference>
<proteinExistence type="predicted"/>
<accession>A0A840U0V8</accession>
<dbReference type="AlphaFoldDB" id="A0A840U0V8"/>
<dbReference type="Proteomes" id="UP000557307">
    <property type="component" value="Unassembled WGS sequence"/>
</dbReference>
<protein>
    <submittedName>
        <fullName evidence="2">Putative restriction endonuclease</fullName>
    </submittedName>
</protein>
<dbReference type="Pfam" id="PF13391">
    <property type="entry name" value="HNH_2"/>
    <property type="match status" value="1"/>
</dbReference>
<evidence type="ECO:0000259" key="1">
    <source>
        <dbReference type="Pfam" id="PF13391"/>
    </source>
</evidence>
<dbReference type="EMBL" id="JACHGF010000020">
    <property type="protein sequence ID" value="MBB5287532.1"/>
    <property type="molecule type" value="Genomic_DNA"/>
</dbReference>
<dbReference type="PIRSF" id="PIRSF030850">
    <property type="entry name" value="UCP030850"/>
    <property type="match status" value="1"/>
</dbReference>
<feature type="domain" description="HNH nuclease" evidence="1">
    <location>
        <begin position="223"/>
        <end position="277"/>
    </location>
</feature>
<gene>
    <name evidence="2" type="ORF">HNQ92_005696</name>
</gene>